<dbReference type="RefSeq" id="WP_274996196.1">
    <property type="nucleotide sequence ID" value="NZ_JAJQQP010000011.1"/>
</dbReference>
<dbReference type="Gene3D" id="3.40.190.10">
    <property type="entry name" value="Periplasmic binding protein-like II"/>
    <property type="match status" value="1"/>
</dbReference>
<comment type="caution">
    <text evidence="2">The sequence shown here is derived from an EMBL/GenBank/DDBJ whole genome shotgun (WGS) entry which is preliminary data.</text>
</comment>
<dbReference type="InterPro" id="IPR007210">
    <property type="entry name" value="ABC_Gly_betaine_transp_sub-bd"/>
</dbReference>
<accession>A0ABU2CS02</accession>
<dbReference type="Proteomes" id="UP001183585">
    <property type="component" value="Unassembled WGS sequence"/>
</dbReference>
<gene>
    <name evidence="2" type="ORF">J2S48_003624</name>
</gene>
<dbReference type="CDD" id="cd13611">
    <property type="entry name" value="PBP2_YehZ"/>
    <property type="match status" value="1"/>
</dbReference>
<protein>
    <submittedName>
        <fullName evidence="2">Osmoprotectant transport system substrate-binding protein</fullName>
    </submittedName>
</protein>
<feature type="domain" description="ABC-type glycine betaine transport system substrate-binding" evidence="1">
    <location>
        <begin position="38"/>
        <end position="310"/>
    </location>
</feature>
<evidence type="ECO:0000259" key="1">
    <source>
        <dbReference type="Pfam" id="PF04069"/>
    </source>
</evidence>
<dbReference type="PROSITE" id="PS51257">
    <property type="entry name" value="PROKAR_LIPOPROTEIN"/>
    <property type="match status" value="1"/>
</dbReference>
<dbReference type="Gene3D" id="3.40.190.120">
    <property type="entry name" value="Osmoprotection protein (prox), domain 2"/>
    <property type="match status" value="1"/>
</dbReference>
<keyword evidence="3" id="KW-1185">Reference proteome</keyword>
<organism evidence="2 3">
    <name type="scientific">Promicromonospora iranensis</name>
    <dbReference type="NCBI Taxonomy" id="1105144"/>
    <lineage>
        <taxon>Bacteria</taxon>
        <taxon>Bacillati</taxon>
        <taxon>Actinomycetota</taxon>
        <taxon>Actinomycetes</taxon>
        <taxon>Micrococcales</taxon>
        <taxon>Promicromonosporaceae</taxon>
        <taxon>Promicromonospora</taxon>
    </lineage>
</organism>
<proteinExistence type="predicted"/>
<evidence type="ECO:0000313" key="3">
    <source>
        <dbReference type="Proteomes" id="UP001183585"/>
    </source>
</evidence>
<reference evidence="2 3" key="1">
    <citation type="submission" date="2023-07" db="EMBL/GenBank/DDBJ databases">
        <title>Sequencing the genomes of 1000 actinobacteria strains.</title>
        <authorList>
            <person name="Klenk H.-P."/>
        </authorList>
    </citation>
    <scope>NUCLEOTIDE SEQUENCE [LARGE SCALE GENOMIC DNA]</scope>
    <source>
        <strain evidence="2 3">DSM 45554</strain>
    </source>
</reference>
<name>A0ABU2CS02_9MICO</name>
<dbReference type="Pfam" id="PF04069">
    <property type="entry name" value="OpuAC"/>
    <property type="match status" value="1"/>
</dbReference>
<dbReference type="SUPFAM" id="SSF53850">
    <property type="entry name" value="Periplasmic binding protein-like II"/>
    <property type="match status" value="1"/>
</dbReference>
<dbReference type="EMBL" id="JAVDYE010000001">
    <property type="protein sequence ID" value="MDR7384109.1"/>
    <property type="molecule type" value="Genomic_DNA"/>
</dbReference>
<evidence type="ECO:0000313" key="2">
    <source>
        <dbReference type="EMBL" id="MDR7384109.1"/>
    </source>
</evidence>
<sequence length="314" mass="33819">MKKVFATAGVVTLSFGLAACGGGDGGGSATGGALDGADIVVGSKDFDEQLVLGNITKLALENAGAQVDDQINLGGTDAARAALTSGDIDTYWEYNGTAWISFFGETEAIPDRIEQYEAVRDRDLEENQLVWMQPAEFNNTYALAFPTEAAEELGNPTTLSDLATLAQDDPDAATVCVENEFSTRDDGLPGLEETYGFEFATDDVTVLDTALVYTAADAQDPCNFGEVFTSDGRVASLDLTVLEDDKGFFPLYNPSPVFREEVYEQYGDQLDEIFDPIAAALTQEEMTMLNERVSVDLEQPADVAEDWLTEQGLL</sequence>